<evidence type="ECO:0000256" key="1">
    <source>
        <dbReference type="ARBA" id="ARBA00004191"/>
    </source>
</evidence>
<comment type="subcellular location">
    <subcellularLocation>
        <location evidence="1 12">Secreted</location>
        <location evidence="1 12">Cell wall</location>
    </subcellularLocation>
</comment>
<dbReference type="OrthoDB" id="2019149at2759"/>
<dbReference type="InterPro" id="IPR018040">
    <property type="entry name" value="Pectinesterase_Tyr_AS"/>
</dbReference>
<dbReference type="FunFam" id="2.160.20.10:FF:000001">
    <property type="entry name" value="Pectinesterase"/>
    <property type="match status" value="1"/>
</dbReference>
<dbReference type="CDD" id="cd15798">
    <property type="entry name" value="PMEI-like_3"/>
    <property type="match status" value="1"/>
</dbReference>
<dbReference type="Proteomes" id="UP000325577">
    <property type="component" value="Linkage Group LG21"/>
</dbReference>
<evidence type="ECO:0000256" key="5">
    <source>
        <dbReference type="ARBA" id="ARBA00013229"/>
    </source>
</evidence>
<evidence type="ECO:0000256" key="12">
    <source>
        <dbReference type="RuleBase" id="RU000589"/>
    </source>
</evidence>
<feature type="chain" id="PRO_5023976715" description="Pectinesterase" evidence="12">
    <location>
        <begin position="22"/>
        <end position="548"/>
    </location>
</feature>
<evidence type="ECO:0000313" key="14">
    <source>
        <dbReference type="EMBL" id="KAA8527327.1"/>
    </source>
</evidence>
<comment type="similarity">
    <text evidence="3">In the N-terminal section; belongs to the PMEI family.</text>
</comment>
<evidence type="ECO:0000259" key="13">
    <source>
        <dbReference type="SMART" id="SM00856"/>
    </source>
</evidence>
<dbReference type="SMART" id="SM00856">
    <property type="entry name" value="PMEI"/>
    <property type="match status" value="1"/>
</dbReference>
<reference evidence="14 15" key="1">
    <citation type="submission" date="2019-09" db="EMBL/GenBank/DDBJ databases">
        <title>A chromosome-level genome assembly of the Chinese tupelo Nyssa sinensis.</title>
        <authorList>
            <person name="Yang X."/>
            <person name="Kang M."/>
            <person name="Yang Y."/>
            <person name="Xiong H."/>
            <person name="Wang M."/>
            <person name="Zhang Z."/>
            <person name="Wang Z."/>
            <person name="Wu H."/>
            <person name="Ma T."/>
            <person name="Liu J."/>
            <person name="Xi Z."/>
        </authorList>
    </citation>
    <scope>NUCLEOTIDE SEQUENCE [LARGE SCALE GENOMIC DNA]</scope>
    <source>
        <strain evidence="14">J267</strain>
        <tissue evidence="14">Leaf</tissue>
    </source>
</reference>
<keyword evidence="7 12" id="KW-0378">Hydrolase</keyword>
<dbReference type="InterPro" id="IPR011050">
    <property type="entry name" value="Pectin_lyase_fold/virulence"/>
</dbReference>
<dbReference type="SUPFAM" id="SSF51126">
    <property type="entry name" value="Pectin lyase-like"/>
    <property type="match status" value="1"/>
</dbReference>
<dbReference type="InterPro" id="IPR033131">
    <property type="entry name" value="Pectinesterase_Asp_AS"/>
</dbReference>
<dbReference type="GO" id="GO:0042545">
    <property type="term" value="P:cell wall modification"/>
    <property type="evidence" value="ECO:0007669"/>
    <property type="project" value="UniProtKB-UniRule"/>
</dbReference>
<comment type="similarity">
    <text evidence="4">In the C-terminal section; belongs to the pectinesterase family.</text>
</comment>
<name>A0A5J5ACX2_9ASTE</name>
<dbReference type="InterPro" id="IPR035513">
    <property type="entry name" value="Invertase/methylesterase_inhib"/>
</dbReference>
<keyword evidence="12" id="KW-0964">Secreted</keyword>
<evidence type="ECO:0000313" key="15">
    <source>
        <dbReference type="Proteomes" id="UP000325577"/>
    </source>
</evidence>
<dbReference type="GO" id="GO:0004857">
    <property type="term" value="F:enzyme inhibitor activity"/>
    <property type="evidence" value="ECO:0007669"/>
    <property type="project" value="InterPro"/>
</dbReference>
<dbReference type="InterPro" id="IPR006501">
    <property type="entry name" value="Pectinesterase_inhib_dom"/>
</dbReference>
<evidence type="ECO:0000256" key="11">
    <source>
        <dbReference type="PROSITE-ProRule" id="PRU10040"/>
    </source>
</evidence>
<comment type="catalytic activity">
    <reaction evidence="10 12">
        <text>[(1-&gt;4)-alpha-D-galacturonosyl methyl ester](n) + n H2O = [(1-&gt;4)-alpha-D-galacturonosyl](n) + n methanol + n H(+)</text>
        <dbReference type="Rhea" id="RHEA:22380"/>
        <dbReference type="Rhea" id="RHEA-COMP:14570"/>
        <dbReference type="Rhea" id="RHEA-COMP:14573"/>
        <dbReference type="ChEBI" id="CHEBI:15377"/>
        <dbReference type="ChEBI" id="CHEBI:15378"/>
        <dbReference type="ChEBI" id="CHEBI:17790"/>
        <dbReference type="ChEBI" id="CHEBI:140522"/>
        <dbReference type="ChEBI" id="CHEBI:140523"/>
        <dbReference type="EC" id="3.1.1.11"/>
    </reaction>
</comment>
<dbReference type="PROSITE" id="PS00800">
    <property type="entry name" value="PECTINESTERASE_1"/>
    <property type="match status" value="1"/>
</dbReference>
<proteinExistence type="inferred from homology"/>
<gene>
    <name evidence="14" type="ORF">F0562_034576</name>
</gene>
<protein>
    <recommendedName>
        <fullName evidence="5 12">Pectinesterase</fullName>
        <ecNumber evidence="5 12">3.1.1.11</ecNumber>
    </recommendedName>
</protein>
<comment type="function">
    <text evidence="12">Acts in the modification of cell walls via demethylesterification of cell wall pectin.</text>
</comment>
<dbReference type="NCBIfam" id="TIGR01614">
    <property type="entry name" value="PME_inhib"/>
    <property type="match status" value="1"/>
</dbReference>
<dbReference type="UniPathway" id="UPA00545">
    <property type="reaction ID" value="UER00823"/>
</dbReference>
<sequence>MVTLLMVLTVKLSCLISPADAKPKSPPSHISVVSRASRAVIISTCKDTLYQEACQSALLSSTTNLLQKTPVELFDLSVQFSMVRAQSARALAHNFSQSNQKARTHEVDGMDDCIELLEGSLGQLANVLNRNISLGSFHVDHDVETWLSAALTNQATCLESLKDYKFVGEKGMINDKAQNLSQFISNSLALYKSAKIAEAKKSINLGGGARRLLSDGFPVWLSLPARKLLEASLEEIGVNAVVAKDGTGTHMTIGEALASLAGDGRTVIHVKAGTYNENLQIPDKDVMLVGDGKGKTVIVGNRNAEEGWTTFQSATVAATGDGFIARDITFVNSAGPAKHQAVALRVGSDKSVIYRCSIIAYQDTLYTLSQRQFYRETDIYGTVDFIFGNSAVVFQNCNIYSRKPMSGQKNFITAQGRTDPNQNTGISIHNCKIEASSDLASVKSRFETFLGRPWKKYSRTVIMQSFLDDSIHPLGWAPWSGGSAPNSLYYGEYMNSGPGAATSGRVKWPGYHAALTSSEAETYTVSGFISGNLWLPSTGVSFDSGLIG</sequence>
<dbReference type="InterPro" id="IPR000070">
    <property type="entry name" value="Pectinesterase_cat"/>
</dbReference>
<keyword evidence="15" id="KW-1185">Reference proteome</keyword>
<dbReference type="InterPro" id="IPR012334">
    <property type="entry name" value="Pectin_lyas_fold"/>
</dbReference>
<dbReference type="Pfam" id="PF04043">
    <property type="entry name" value="PMEI"/>
    <property type="match status" value="1"/>
</dbReference>
<keyword evidence="8 12" id="KW-0063">Aspartyl esterase</keyword>
<accession>A0A5J5ACX2</accession>
<dbReference type="Gene3D" id="1.20.140.40">
    <property type="entry name" value="Invertase/pectin methylesterase inhibitor family protein"/>
    <property type="match status" value="1"/>
</dbReference>
<evidence type="ECO:0000256" key="6">
    <source>
        <dbReference type="ARBA" id="ARBA00022512"/>
    </source>
</evidence>
<evidence type="ECO:0000256" key="3">
    <source>
        <dbReference type="ARBA" id="ARBA00006027"/>
    </source>
</evidence>
<dbReference type="GO" id="GO:0030599">
    <property type="term" value="F:pectinesterase activity"/>
    <property type="evidence" value="ECO:0007669"/>
    <property type="project" value="UniProtKB-UniRule"/>
</dbReference>
<comment type="pathway">
    <text evidence="2 12">Glycan metabolism; pectin degradation; 2-dehydro-3-deoxy-D-gluconate from pectin: step 1/5.</text>
</comment>
<dbReference type="EMBL" id="CM018045">
    <property type="protein sequence ID" value="KAA8527327.1"/>
    <property type="molecule type" value="Genomic_DNA"/>
</dbReference>
<dbReference type="GO" id="GO:0045490">
    <property type="term" value="P:pectin catabolic process"/>
    <property type="evidence" value="ECO:0007669"/>
    <property type="project" value="UniProtKB-UniRule"/>
</dbReference>
<dbReference type="Pfam" id="PF01095">
    <property type="entry name" value="Pectinesterase"/>
    <property type="match status" value="1"/>
</dbReference>
<feature type="domain" description="Pectinesterase inhibitor" evidence="13">
    <location>
        <begin position="36"/>
        <end position="190"/>
    </location>
</feature>
<organism evidence="14 15">
    <name type="scientific">Nyssa sinensis</name>
    <dbReference type="NCBI Taxonomy" id="561372"/>
    <lineage>
        <taxon>Eukaryota</taxon>
        <taxon>Viridiplantae</taxon>
        <taxon>Streptophyta</taxon>
        <taxon>Embryophyta</taxon>
        <taxon>Tracheophyta</taxon>
        <taxon>Spermatophyta</taxon>
        <taxon>Magnoliopsida</taxon>
        <taxon>eudicotyledons</taxon>
        <taxon>Gunneridae</taxon>
        <taxon>Pentapetalae</taxon>
        <taxon>asterids</taxon>
        <taxon>Cornales</taxon>
        <taxon>Nyssaceae</taxon>
        <taxon>Nyssa</taxon>
    </lineage>
</organism>
<keyword evidence="6 12" id="KW-0134">Cell wall</keyword>
<evidence type="ECO:0000256" key="7">
    <source>
        <dbReference type="ARBA" id="ARBA00022801"/>
    </source>
</evidence>
<feature type="signal peptide" evidence="12">
    <location>
        <begin position="1"/>
        <end position="21"/>
    </location>
</feature>
<feature type="active site" evidence="11">
    <location>
        <position position="384"/>
    </location>
</feature>
<evidence type="ECO:0000256" key="9">
    <source>
        <dbReference type="ARBA" id="ARBA00023316"/>
    </source>
</evidence>
<dbReference type="SUPFAM" id="SSF101148">
    <property type="entry name" value="Plant invertase/pectin methylesterase inhibitor"/>
    <property type="match status" value="1"/>
</dbReference>
<evidence type="ECO:0000256" key="10">
    <source>
        <dbReference type="ARBA" id="ARBA00047928"/>
    </source>
</evidence>
<keyword evidence="9 12" id="KW-0961">Cell wall biogenesis/degradation</keyword>
<evidence type="ECO:0000256" key="8">
    <source>
        <dbReference type="ARBA" id="ARBA00023085"/>
    </source>
</evidence>
<dbReference type="PANTHER" id="PTHR31707">
    <property type="entry name" value="PECTINESTERASE"/>
    <property type="match status" value="1"/>
</dbReference>
<dbReference type="AlphaFoldDB" id="A0A5J5ACX2"/>
<keyword evidence="12" id="KW-0732">Signal</keyword>
<evidence type="ECO:0000256" key="2">
    <source>
        <dbReference type="ARBA" id="ARBA00005184"/>
    </source>
</evidence>
<dbReference type="Gene3D" id="2.160.20.10">
    <property type="entry name" value="Single-stranded right-handed beta-helix, Pectin lyase-like"/>
    <property type="match status" value="1"/>
</dbReference>
<dbReference type="EC" id="3.1.1.11" evidence="5 12"/>
<dbReference type="PROSITE" id="PS00503">
    <property type="entry name" value="PECTINESTERASE_2"/>
    <property type="match status" value="1"/>
</dbReference>
<evidence type="ECO:0000256" key="4">
    <source>
        <dbReference type="ARBA" id="ARBA00007786"/>
    </source>
</evidence>